<evidence type="ECO:0000313" key="6">
    <source>
        <dbReference type="Proteomes" id="UP001564657"/>
    </source>
</evidence>
<dbReference type="Proteomes" id="UP001564657">
    <property type="component" value="Unassembled WGS sequence"/>
</dbReference>
<dbReference type="InterPro" id="IPR027417">
    <property type="entry name" value="P-loop_NTPase"/>
</dbReference>
<organism evidence="5 6">
    <name type="scientific">Clostridium moutaii</name>
    <dbReference type="NCBI Taxonomy" id="3240932"/>
    <lineage>
        <taxon>Bacteria</taxon>
        <taxon>Bacillati</taxon>
        <taxon>Bacillota</taxon>
        <taxon>Clostridia</taxon>
        <taxon>Eubacteriales</taxon>
        <taxon>Clostridiaceae</taxon>
        <taxon>Clostridium</taxon>
    </lineage>
</organism>
<evidence type="ECO:0000256" key="1">
    <source>
        <dbReference type="ARBA" id="ARBA00022448"/>
    </source>
</evidence>
<keyword evidence="1" id="KW-0813">Transport</keyword>
<dbReference type="InterPro" id="IPR003439">
    <property type="entry name" value="ABC_transporter-like_ATP-bd"/>
</dbReference>
<feature type="domain" description="ABC transporter" evidence="4">
    <location>
        <begin position="20"/>
        <end position="253"/>
    </location>
</feature>
<keyword evidence="6" id="KW-1185">Reference proteome</keyword>
<dbReference type="Pfam" id="PF00005">
    <property type="entry name" value="ABC_tran"/>
    <property type="match status" value="1"/>
</dbReference>
<reference evidence="5 6" key="1">
    <citation type="submission" date="2024-08" db="EMBL/GenBank/DDBJ databases">
        <title>Clostridium lapicellarii sp. nov., and Clostridium renhuaiense sp. nov., two species isolated from the mud in a fermentation cellar used for producing sauce-flavour Chinese liquors.</title>
        <authorList>
            <person name="Yang F."/>
            <person name="Wang H."/>
            <person name="Chen L.Q."/>
            <person name="Zhou N."/>
            <person name="Lu J.J."/>
            <person name="Pu X.X."/>
            <person name="Wan B."/>
            <person name="Wang L."/>
            <person name="Liu S.J."/>
        </authorList>
    </citation>
    <scope>NUCLEOTIDE SEQUENCE [LARGE SCALE GENOMIC DNA]</scope>
    <source>
        <strain evidence="5 6">MT-5</strain>
    </source>
</reference>
<dbReference type="InterPro" id="IPR003593">
    <property type="entry name" value="AAA+_ATPase"/>
</dbReference>
<dbReference type="RefSeq" id="WP_369704109.1">
    <property type="nucleotide sequence ID" value="NZ_JBGEWD010000006.1"/>
</dbReference>
<dbReference type="SMART" id="SM00382">
    <property type="entry name" value="AAA"/>
    <property type="match status" value="1"/>
</dbReference>
<dbReference type="PROSITE" id="PS00211">
    <property type="entry name" value="ABC_TRANSPORTER_1"/>
    <property type="match status" value="1"/>
</dbReference>
<dbReference type="CDD" id="cd03293">
    <property type="entry name" value="ABC_NrtD_SsuB_transporters"/>
    <property type="match status" value="1"/>
</dbReference>
<dbReference type="GO" id="GO:0005524">
    <property type="term" value="F:ATP binding"/>
    <property type="evidence" value="ECO:0007669"/>
    <property type="project" value="UniProtKB-KW"/>
</dbReference>
<evidence type="ECO:0000256" key="2">
    <source>
        <dbReference type="ARBA" id="ARBA00022741"/>
    </source>
</evidence>
<dbReference type="InterPro" id="IPR050166">
    <property type="entry name" value="ABC_transporter_ATP-bind"/>
</dbReference>
<dbReference type="EMBL" id="JBGEWD010000006">
    <property type="protein sequence ID" value="MEY8000225.1"/>
    <property type="molecule type" value="Genomic_DNA"/>
</dbReference>
<dbReference type="PROSITE" id="PS50893">
    <property type="entry name" value="ABC_TRANSPORTER_2"/>
    <property type="match status" value="1"/>
</dbReference>
<keyword evidence="3 5" id="KW-0067">ATP-binding</keyword>
<gene>
    <name evidence="5" type="ORF">AB8U03_08445</name>
</gene>
<dbReference type="PANTHER" id="PTHR42788">
    <property type="entry name" value="TAURINE IMPORT ATP-BINDING PROTEIN-RELATED"/>
    <property type="match status" value="1"/>
</dbReference>
<sequence length="290" mass="32673">MSEEAVENILQPDFSTDVKLRVDNIVKKFVINSKQNSENSTATVLDNINLEVKKGEFLVIVGPSGCGKTTLLDIFAGLSKPTEGTVSIDGKIVDGPDLNRGIVFQQYALFPWLTTAENVGFVLENQNVKKRERDKIVNKLLELVGLSGFEDHYPYQLSGGMKQRAAIARALSFEPDILLMDEPFGALDSLTREILQRELLRIRNETDKTIIFITHSIDEAVFLADRVAIMTAKPGTIKKIIRIPLSRHSRLQNEDIRSSKEFVQVRQELWNLIKEEVIKSQKFFKLGGSK</sequence>
<dbReference type="InterPro" id="IPR017871">
    <property type="entry name" value="ABC_transporter-like_CS"/>
</dbReference>
<name>A0ABV4BRR6_9CLOT</name>
<dbReference type="PANTHER" id="PTHR42788:SF13">
    <property type="entry name" value="ALIPHATIC SULFONATES IMPORT ATP-BINDING PROTEIN SSUB"/>
    <property type="match status" value="1"/>
</dbReference>
<evidence type="ECO:0000313" key="5">
    <source>
        <dbReference type="EMBL" id="MEY8000225.1"/>
    </source>
</evidence>
<proteinExistence type="predicted"/>
<comment type="caution">
    <text evidence="5">The sequence shown here is derived from an EMBL/GenBank/DDBJ whole genome shotgun (WGS) entry which is preliminary data.</text>
</comment>
<protein>
    <submittedName>
        <fullName evidence="5">ABC transporter ATP-binding protein</fullName>
    </submittedName>
</protein>
<dbReference type="Gene3D" id="3.40.50.300">
    <property type="entry name" value="P-loop containing nucleotide triphosphate hydrolases"/>
    <property type="match status" value="1"/>
</dbReference>
<evidence type="ECO:0000259" key="4">
    <source>
        <dbReference type="PROSITE" id="PS50893"/>
    </source>
</evidence>
<keyword evidence="2" id="KW-0547">Nucleotide-binding</keyword>
<evidence type="ECO:0000256" key="3">
    <source>
        <dbReference type="ARBA" id="ARBA00022840"/>
    </source>
</evidence>
<dbReference type="SUPFAM" id="SSF52540">
    <property type="entry name" value="P-loop containing nucleoside triphosphate hydrolases"/>
    <property type="match status" value="1"/>
</dbReference>
<accession>A0ABV4BRR6</accession>